<reference evidence="2" key="1">
    <citation type="submission" date="2016-02" db="EMBL/GenBank/DDBJ databases">
        <title>WGS assembly of Manihot esculenta.</title>
        <authorList>
            <person name="Bredeson J.V."/>
            <person name="Prochnik S.E."/>
            <person name="Lyons J.B."/>
            <person name="Schmutz J."/>
            <person name="Grimwood J."/>
            <person name="Vrebalov J."/>
            <person name="Bart R.S."/>
            <person name="Amuge T."/>
            <person name="Ferguson M.E."/>
            <person name="Green R."/>
            <person name="Putnam N."/>
            <person name="Stites J."/>
            <person name="Rounsley S."/>
            <person name="Rokhsar D.S."/>
        </authorList>
    </citation>
    <scope>NUCLEOTIDE SEQUENCE [LARGE SCALE GENOMIC DNA]</scope>
    <source>
        <tissue evidence="2">Leaf</tissue>
    </source>
</reference>
<gene>
    <name evidence="2" type="ORF">MANES_08G113900</name>
</gene>
<name>A0A2C9VH08_MANES</name>
<dbReference type="AlphaFoldDB" id="A0A2C9VH08"/>
<feature type="signal peptide" evidence="1">
    <location>
        <begin position="1"/>
        <end position="19"/>
    </location>
</feature>
<feature type="chain" id="PRO_5012383861" evidence="1">
    <location>
        <begin position="20"/>
        <end position="72"/>
    </location>
</feature>
<proteinExistence type="predicted"/>
<dbReference type="EMBL" id="CM004394">
    <property type="protein sequence ID" value="OAY43989.1"/>
    <property type="molecule type" value="Genomic_DNA"/>
</dbReference>
<accession>A0A2C9VH08</accession>
<evidence type="ECO:0000313" key="2">
    <source>
        <dbReference type="EMBL" id="OAY43989.1"/>
    </source>
</evidence>
<sequence>MVSTVLWFPVLYLLSPSTSFPKSFHSCLLEVSLSPQVSFFLLSSNGIILMREEILHMQRRKDEWHHGRDQIK</sequence>
<evidence type="ECO:0000256" key="1">
    <source>
        <dbReference type="SAM" id="SignalP"/>
    </source>
</evidence>
<keyword evidence="1" id="KW-0732">Signal</keyword>
<protein>
    <submittedName>
        <fullName evidence="2">Uncharacterized protein</fullName>
    </submittedName>
</protein>
<organism evidence="2">
    <name type="scientific">Manihot esculenta</name>
    <name type="common">Cassava</name>
    <name type="synonym">Jatropha manihot</name>
    <dbReference type="NCBI Taxonomy" id="3983"/>
    <lineage>
        <taxon>Eukaryota</taxon>
        <taxon>Viridiplantae</taxon>
        <taxon>Streptophyta</taxon>
        <taxon>Embryophyta</taxon>
        <taxon>Tracheophyta</taxon>
        <taxon>Spermatophyta</taxon>
        <taxon>Magnoliopsida</taxon>
        <taxon>eudicotyledons</taxon>
        <taxon>Gunneridae</taxon>
        <taxon>Pentapetalae</taxon>
        <taxon>rosids</taxon>
        <taxon>fabids</taxon>
        <taxon>Malpighiales</taxon>
        <taxon>Euphorbiaceae</taxon>
        <taxon>Crotonoideae</taxon>
        <taxon>Manihoteae</taxon>
        <taxon>Manihot</taxon>
    </lineage>
</organism>